<accession>A0A2P2N9M6</accession>
<protein>
    <submittedName>
        <fullName evidence="2">Uncharacterized protein</fullName>
    </submittedName>
</protein>
<reference evidence="2" key="1">
    <citation type="submission" date="2018-02" db="EMBL/GenBank/DDBJ databases">
        <title>Rhizophora mucronata_Transcriptome.</title>
        <authorList>
            <person name="Meera S.P."/>
            <person name="Sreeshan A."/>
            <person name="Augustine A."/>
        </authorList>
    </citation>
    <scope>NUCLEOTIDE SEQUENCE</scope>
    <source>
        <tissue evidence="2">Leaf</tissue>
    </source>
</reference>
<proteinExistence type="predicted"/>
<organism evidence="2">
    <name type="scientific">Rhizophora mucronata</name>
    <name type="common">Asiatic mangrove</name>
    <dbReference type="NCBI Taxonomy" id="61149"/>
    <lineage>
        <taxon>Eukaryota</taxon>
        <taxon>Viridiplantae</taxon>
        <taxon>Streptophyta</taxon>
        <taxon>Embryophyta</taxon>
        <taxon>Tracheophyta</taxon>
        <taxon>Spermatophyta</taxon>
        <taxon>Magnoliopsida</taxon>
        <taxon>eudicotyledons</taxon>
        <taxon>Gunneridae</taxon>
        <taxon>Pentapetalae</taxon>
        <taxon>rosids</taxon>
        <taxon>fabids</taxon>
        <taxon>Malpighiales</taxon>
        <taxon>Rhizophoraceae</taxon>
        <taxon>Rhizophora</taxon>
    </lineage>
</organism>
<dbReference type="EMBL" id="GGEC01058685">
    <property type="protein sequence ID" value="MBX39169.1"/>
    <property type="molecule type" value="Transcribed_RNA"/>
</dbReference>
<keyword evidence="1" id="KW-1133">Transmembrane helix</keyword>
<name>A0A2P2N9M6_RHIMU</name>
<keyword evidence="1" id="KW-0812">Transmembrane</keyword>
<feature type="transmembrane region" description="Helical" evidence="1">
    <location>
        <begin position="12"/>
        <end position="32"/>
    </location>
</feature>
<sequence>MLGVCIVDPFSISPLICFDHFYFHSFCLYAFFHFL</sequence>
<keyword evidence="1" id="KW-0472">Membrane</keyword>
<dbReference type="AlphaFoldDB" id="A0A2P2N9M6"/>
<evidence type="ECO:0000256" key="1">
    <source>
        <dbReference type="SAM" id="Phobius"/>
    </source>
</evidence>
<evidence type="ECO:0000313" key="2">
    <source>
        <dbReference type="EMBL" id="MBX39169.1"/>
    </source>
</evidence>